<evidence type="ECO:0000313" key="2">
    <source>
        <dbReference type="EMBL" id="MFG3013921.1"/>
    </source>
</evidence>
<dbReference type="InterPro" id="IPR036188">
    <property type="entry name" value="FAD/NAD-bd_sf"/>
</dbReference>
<protein>
    <submittedName>
        <fullName evidence="2">Uncharacterized protein</fullName>
    </submittedName>
</protein>
<name>A0ABW7B9Q3_9ACTN</name>
<gene>
    <name evidence="2" type="ORF">ACGFZB_26520</name>
</gene>
<dbReference type="Proteomes" id="UP001604267">
    <property type="component" value="Unassembled WGS sequence"/>
</dbReference>
<proteinExistence type="predicted"/>
<feature type="region of interest" description="Disordered" evidence="1">
    <location>
        <begin position="41"/>
        <end position="97"/>
    </location>
</feature>
<comment type="caution">
    <text evidence="2">The sequence shown here is derived from an EMBL/GenBank/DDBJ whole genome shotgun (WGS) entry which is preliminary data.</text>
</comment>
<keyword evidence="3" id="KW-1185">Reference proteome</keyword>
<dbReference type="SUPFAM" id="SSF51905">
    <property type="entry name" value="FAD/NAD(P)-binding domain"/>
    <property type="match status" value="1"/>
</dbReference>
<dbReference type="EMBL" id="JBICYV010000013">
    <property type="protein sequence ID" value="MFG3013921.1"/>
    <property type="molecule type" value="Genomic_DNA"/>
</dbReference>
<evidence type="ECO:0000256" key="1">
    <source>
        <dbReference type="SAM" id="MobiDB-lite"/>
    </source>
</evidence>
<accession>A0ABW7B9Q3</accession>
<dbReference type="RefSeq" id="WP_392819963.1">
    <property type="nucleotide sequence ID" value="NZ_JBICYV010000013.1"/>
</dbReference>
<evidence type="ECO:0000313" key="3">
    <source>
        <dbReference type="Proteomes" id="UP001604267"/>
    </source>
</evidence>
<organism evidence="2 3">
    <name type="scientific">Streptomyces cinerochromogenes</name>
    <dbReference type="NCBI Taxonomy" id="66422"/>
    <lineage>
        <taxon>Bacteria</taxon>
        <taxon>Bacillati</taxon>
        <taxon>Actinomycetota</taxon>
        <taxon>Actinomycetes</taxon>
        <taxon>Kitasatosporales</taxon>
        <taxon>Streptomycetaceae</taxon>
        <taxon>Streptomyces</taxon>
    </lineage>
</organism>
<sequence>MPEADMAIVGAGAAGLSLGHRLAGDVSGLRTPSVVLVAAALARGGHHRGPGATGRRDPDGSKRRYGQHPLRADSRPLAASGQGRRCGRSRTEDGARS</sequence>
<reference evidence="2 3" key="1">
    <citation type="submission" date="2024-10" db="EMBL/GenBank/DDBJ databases">
        <title>The Natural Products Discovery Center: Release of the First 8490 Sequenced Strains for Exploring Actinobacteria Biosynthetic Diversity.</title>
        <authorList>
            <person name="Kalkreuter E."/>
            <person name="Kautsar S.A."/>
            <person name="Yang D."/>
            <person name="Bader C.D."/>
            <person name="Teijaro C.N."/>
            <person name="Fluegel L."/>
            <person name="Davis C.M."/>
            <person name="Simpson J.R."/>
            <person name="Lauterbach L."/>
            <person name="Steele A.D."/>
            <person name="Gui C."/>
            <person name="Meng S."/>
            <person name="Li G."/>
            <person name="Viehrig K."/>
            <person name="Ye F."/>
            <person name="Su P."/>
            <person name="Kiefer A.F."/>
            <person name="Nichols A."/>
            <person name="Cepeda A.J."/>
            <person name="Yan W."/>
            <person name="Fan B."/>
            <person name="Jiang Y."/>
            <person name="Adhikari A."/>
            <person name="Zheng C.-J."/>
            <person name="Schuster L."/>
            <person name="Cowan T.M."/>
            <person name="Smanski M.J."/>
            <person name="Chevrette M.G."/>
            <person name="De Carvalho L.P.S."/>
            <person name="Shen B."/>
        </authorList>
    </citation>
    <scope>NUCLEOTIDE SEQUENCE [LARGE SCALE GENOMIC DNA]</scope>
    <source>
        <strain evidence="2 3">NPDC048320</strain>
    </source>
</reference>